<dbReference type="InterPro" id="IPR003877">
    <property type="entry name" value="SPRY_dom"/>
</dbReference>
<dbReference type="Ensembl" id="ENSSANT00000010411.1">
    <property type="protein sequence ID" value="ENSSANP00000009712.1"/>
    <property type="gene ID" value="ENSSANG00000005396.1"/>
</dbReference>
<keyword evidence="3" id="KW-0433">Leucine-rich repeat</keyword>
<evidence type="ECO:0000259" key="7">
    <source>
        <dbReference type="PROSITE" id="PS50188"/>
    </source>
</evidence>
<evidence type="ECO:0008006" key="11">
    <source>
        <dbReference type="Google" id="ProtNLM"/>
    </source>
</evidence>
<dbReference type="InterPro" id="IPR032675">
    <property type="entry name" value="LRR_dom_sf"/>
</dbReference>
<name>A0A671KRY6_9TELE</name>
<accession>A0A671KRY6</accession>
<dbReference type="Gene3D" id="3.80.10.10">
    <property type="entry name" value="Ribonuclease Inhibitor"/>
    <property type="match status" value="1"/>
</dbReference>
<dbReference type="InterPro" id="IPR003879">
    <property type="entry name" value="Butyrophylin_SPRY"/>
</dbReference>
<dbReference type="Pfam" id="PF17779">
    <property type="entry name" value="WHD_NOD2"/>
    <property type="match status" value="1"/>
</dbReference>
<dbReference type="InterPro" id="IPR006574">
    <property type="entry name" value="PRY"/>
</dbReference>
<feature type="domain" description="B30.2/SPRY" evidence="7">
    <location>
        <begin position="672"/>
        <end position="872"/>
    </location>
</feature>
<evidence type="ECO:0000259" key="8">
    <source>
        <dbReference type="PROSITE" id="PS50837"/>
    </source>
</evidence>
<dbReference type="InterPro" id="IPR043136">
    <property type="entry name" value="B30.2/SPRY_sf"/>
</dbReference>
<dbReference type="CDD" id="cd16040">
    <property type="entry name" value="SPRY_PRY_SNTX"/>
    <property type="match status" value="1"/>
</dbReference>
<dbReference type="GO" id="GO:0005524">
    <property type="term" value="F:ATP binding"/>
    <property type="evidence" value="ECO:0007669"/>
    <property type="project" value="UniProtKB-KW"/>
</dbReference>
<dbReference type="SUPFAM" id="SSF49899">
    <property type="entry name" value="Concanavalin A-like lectins/glucanases"/>
    <property type="match status" value="1"/>
</dbReference>
<evidence type="ECO:0000256" key="2">
    <source>
        <dbReference type="ARBA" id="ARBA00022490"/>
    </source>
</evidence>
<feature type="domain" description="NACHT" evidence="8">
    <location>
        <begin position="88"/>
        <end position="222"/>
    </location>
</feature>
<dbReference type="Gene3D" id="3.40.50.300">
    <property type="entry name" value="P-loop containing nucleotide triphosphate hydrolases"/>
    <property type="match status" value="1"/>
</dbReference>
<dbReference type="Pfam" id="PF14484">
    <property type="entry name" value="FISNA"/>
    <property type="match status" value="1"/>
</dbReference>
<keyword evidence="2" id="KW-0963">Cytoplasm</keyword>
<evidence type="ECO:0000256" key="3">
    <source>
        <dbReference type="ARBA" id="ARBA00022614"/>
    </source>
</evidence>
<dbReference type="InterPro" id="IPR007111">
    <property type="entry name" value="NACHT_NTPase"/>
</dbReference>
<dbReference type="PROSITE" id="PS50188">
    <property type="entry name" value="B302_SPRY"/>
    <property type="match status" value="1"/>
</dbReference>
<dbReference type="SMART" id="SM00589">
    <property type="entry name" value="PRY"/>
    <property type="match status" value="1"/>
</dbReference>
<dbReference type="Gene3D" id="2.60.120.920">
    <property type="match status" value="1"/>
</dbReference>
<reference evidence="9" key="1">
    <citation type="submission" date="2025-08" db="UniProtKB">
        <authorList>
            <consortium name="Ensembl"/>
        </authorList>
    </citation>
    <scope>IDENTIFICATION</scope>
</reference>
<dbReference type="InterPro" id="IPR041075">
    <property type="entry name" value="NOD1/2_WH"/>
</dbReference>
<evidence type="ECO:0000313" key="9">
    <source>
        <dbReference type="Ensembl" id="ENSSANP00000009712.1"/>
    </source>
</evidence>
<evidence type="ECO:0000256" key="4">
    <source>
        <dbReference type="ARBA" id="ARBA00022737"/>
    </source>
</evidence>
<dbReference type="SMART" id="SM00368">
    <property type="entry name" value="LRR_RI"/>
    <property type="match status" value="3"/>
</dbReference>
<dbReference type="FunFam" id="2.60.120.920:FF:000037">
    <property type="entry name" value="Si:dkey-191j3.2"/>
    <property type="match status" value="1"/>
</dbReference>
<evidence type="ECO:0000256" key="1">
    <source>
        <dbReference type="ARBA" id="ARBA00004496"/>
    </source>
</evidence>
<dbReference type="Pfam" id="PF00622">
    <property type="entry name" value="SPRY"/>
    <property type="match status" value="1"/>
</dbReference>
<dbReference type="InterPro" id="IPR041267">
    <property type="entry name" value="NLRP_HD2"/>
</dbReference>
<dbReference type="Pfam" id="PF05729">
    <property type="entry name" value="NACHT"/>
    <property type="match status" value="1"/>
</dbReference>
<dbReference type="InterPro" id="IPR001870">
    <property type="entry name" value="B30.2/SPRY"/>
</dbReference>
<keyword evidence="6" id="KW-0067">ATP-binding</keyword>
<evidence type="ECO:0000313" key="10">
    <source>
        <dbReference type="Proteomes" id="UP000472260"/>
    </source>
</evidence>
<reference evidence="9" key="2">
    <citation type="submission" date="2025-09" db="UniProtKB">
        <authorList>
            <consortium name="Ensembl"/>
        </authorList>
    </citation>
    <scope>IDENTIFICATION</scope>
</reference>
<dbReference type="FunFam" id="3.40.50.300:FF:000210">
    <property type="entry name" value="Si:dkey-16p6.1"/>
    <property type="match status" value="1"/>
</dbReference>
<protein>
    <recommendedName>
        <fullName evidence="11">B30.2/SPRY domain-containing protein</fullName>
    </recommendedName>
</protein>
<keyword evidence="5" id="KW-0547">Nucleotide-binding</keyword>
<keyword evidence="4" id="KW-0677">Repeat</keyword>
<dbReference type="FunFam" id="3.80.10.10:FF:000336">
    <property type="entry name" value="Si:dkey-222h21.2"/>
    <property type="match status" value="1"/>
</dbReference>
<sequence length="875" mass="100427">AELNQHKTSMKSKYERLFEGIKLEENQTLLNRIYTQLYIIEGESEGVNEEHEVLQMEKTARTQDTPIYCNDIFKPLHQPGCEEKDKIKTVLTKGIAGIGKTFSVQKFILDWTEGKANQDVDFMFVLPFRELNLIQDHQYSLHRLLLDFHPELQDLDSQIYEECKVVFIFDGLDESRITLLFSDDKKVCDVNESSSVGVLMSNLIRGELLPSALIWITSRPAAANQIPSEYINRVTEIQGFSEPQKEEYFRKRISDEHQATTVLQNLMKQDDSAEIPQTLTEMYIHFLLTQINMRNQKYDDKDPEKLSKSNREVIVKLAELAFKQLMKGNVMFYEEDLIESSIDVTDASVYSGICTEIFKEESVIHQRKVYCFIHLSFQEFLAAFFLFYSHVVRNLEILKTFLKGYKWYSREIALFELLEGTVDKSLQSENGHLDLFLRFLLGISLESNQRLLQDLLTHTVNSSETINRITRCIKDTINDDKGLSANRCINLFLCLLEMNDQTLYREIQKFVKSENHSVKKLSPSHCSTIAYMIQISEKVLDEFDLKKYNTSDEGRRRLIPAVLSDCNLTDQCCESLSSSLQSSNSLRELDLSNNDLQDSGVKILSDGLKSSHCQLNILRLSGCMVTEEGCRFLASALSSNPSHLRELDLSYNHPGQSLVKLLSDPNYRLGKLNVDHAGDIRIRTAPKKYTCVLTLDLNTVNTHLTLSERNRKVTLGTEKQPYPDHPDRFDECHQVLCRESLTGRCYWEIEWSGKEGVNISVTYKGISRKGRRNDSWFGYNKKSWSLICIKNSFAAKYNNKITVISAPSHHSNRVGVYLDCSAGHLSFYSISDTHTLTHLHTFNTTFIEPLYAGFGLYSSSSVSLCEIKQLPVRNN</sequence>
<dbReference type="InterPro" id="IPR027417">
    <property type="entry name" value="P-loop_NTPase"/>
</dbReference>
<comment type="subcellular location">
    <subcellularLocation>
        <location evidence="1">Cytoplasm</location>
    </subcellularLocation>
</comment>
<dbReference type="SMART" id="SM01288">
    <property type="entry name" value="FISNA"/>
    <property type="match status" value="1"/>
</dbReference>
<dbReference type="SUPFAM" id="SSF52047">
    <property type="entry name" value="RNI-like"/>
    <property type="match status" value="1"/>
</dbReference>
<dbReference type="InterPro" id="IPR013320">
    <property type="entry name" value="ConA-like_dom_sf"/>
</dbReference>
<dbReference type="PANTHER" id="PTHR24106">
    <property type="entry name" value="NACHT, LRR AND CARD DOMAINS-CONTAINING"/>
    <property type="match status" value="1"/>
</dbReference>
<dbReference type="PROSITE" id="PS50837">
    <property type="entry name" value="NACHT"/>
    <property type="match status" value="1"/>
</dbReference>
<dbReference type="GO" id="GO:0005737">
    <property type="term" value="C:cytoplasm"/>
    <property type="evidence" value="ECO:0007669"/>
    <property type="project" value="UniProtKB-SubCell"/>
</dbReference>
<dbReference type="InterPro" id="IPR029495">
    <property type="entry name" value="NACHT-assoc"/>
</dbReference>
<dbReference type="AlphaFoldDB" id="A0A671KRY6"/>
<dbReference type="InterPro" id="IPR051261">
    <property type="entry name" value="NLR"/>
</dbReference>
<organism evidence="9 10">
    <name type="scientific">Sinocyclocheilus anshuiensis</name>
    <dbReference type="NCBI Taxonomy" id="1608454"/>
    <lineage>
        <taxon>Eukaryota</taxon>
        <taxon>Metazoa</taxon>
        <taxon>Chordata</taxon>
        <taxon>Craniata</taxon>
        <taxon>Vertebrata</taxon>
        <taxon>Euteleostomi</taxon>
        <taxon>Actinopterygii</taxon>
        <taxon>Neopterygii</taxon>
        <taxon>Teleostei</taxon>
        <taxon>Ostariophysi</taxon>
        <taxon>Cypriniformes</taxon>
        <taxon>Cyprinidae</taxon>
        <taxon>Cyprininae</taxon>
        <taxon>Sinocyclocheilus</taxon>
    </lineage>
</organism>
<dbReference type="SMART" id="SM00449">
    <property type="entry name" value="SPRY"/>
    <property type="match status" value="1"/>
</dbReference>
<dbReference type="Proteomes" id="UP000472260">
    <property type="component" value="Unassembled WGS sequence"/>
</dbReference>
<dbReference type="Pfam" id="PF13765">
    <property type="entry name" value="PRY"/>
    <property type="match status" value="1"/>
</dbReference>
<dbReference type="Pfam" id="PF17776">
    <property type="entry name" value="NLRC4_HD2"/>
    <property type="match status" value="1"/>
</dbReference>
<evidence type="ECO:0000256" key="5">
    <source>
        <dbReference type="ARBA" id="ARBA00022741"/>
    </source>
</evidence>
<keyword evidence="10" id="KW-1185">Reference proteome</keyword>
<dbReference type="PRINTS" id="PR01407">
    <property type="entry name" value="BUTYPHLNCDUF"/>
</dbReference>
<proteinExistence type="predicted"/>
<evidence type="ECO:0000256" key="6">
    <source>
        <dbReference type="ARBA" id="ARBA00022840"/>
    </source>
</evidence>